<evidence type="ECO:0000256" key="1">
    <source>
        <dbReference type="ARBA" id="ARBA00004123"/>
    </source>
</evidence>
<dbReference type="InterPro" id="IPR001138">
    <property type="entry name" value="Zn2Cys6_DnaBD"/>
</dbReference>
<dbReference type="RefSeq" id="XP_022628819.1">
    <property type="nucleotide sequence ID" value="XM_022772502.1"/>
</dbReference>
<dbReference type="GO" id="GO:0008270">
    <property type="term" value="F:zinc ion binding"/>
    <property type="evidence" value="ECO:0007669"/>
    <property type="project" value="InterPro"/>
</dbReference>
<dbReference type="PANTHER" id="PTHR37534">
    <property type="entry name" value="TRANSCRIPTIONAL ACTIVATOR PROTEIN UGA3"/>
    <property type="match status" value="1"/>
</dbReference>
<reference evidence="5 6" key="1">
    <citation type="submission" date="2014-12" db="EMBL/GenBank/DDBJ databases">
        <authorList>
            <person name="Neuveglise Cecile"/>
        </authorList>
    </citation>
    <scope>NUCLEOTIDE SEQUENCE [LARGE SCALE GENOMIC DNA]</scope>
    <source>
        <strain evidence="5 6">CBS 12615</strain>
    </source>
</reference>
<keyword evidence="2" id="KW-0539">Nucleus</keyword>
<dbReference type="GO" id="GO:0000976">
    <property type="term" value="F:transcription cis-regulatory region binding"/>
    <property type="evidence" value="ECO:0007669"/>
    <property type="project" value="TreeGrafter"/>
</dbReference>
<name>A0A0C7MY26_9SACH</name>
<evidence type="ECO:0000256" key="3">
    <source>
        <dbReference type="SAM" id="MobiDB-lite"/>
    </source>
</evidence>
<dbReference type="GO" id="GO:0000981">
    <property type="term" value="F:DNA-binding transcription factor activity, RNA polymerase II-specific"/>
    <property type="evidence" value="ECO:0007669"/>
    <property type="project" value="InterPro"/>
</dbReference>
<dbReference type="GO" id="GO:0005634">
    <property type="term" value="C:nucleus"/>
    <property type="evidence" value="ECO:0007669"/>
    <property type="project" value="UniProtKB-SubCell"/>
</dbReference>
<gene>
    <name evidence="5" type="ORF">LALA0_S05e09098g</name>
</gene>
<evidence type="ECO:0000259" key="4">
    <source>
        <dbReference type="PROSITE" id="PS50048"/>
    </source>
</evidence>
<dbReference type="InterPro" id="IPR036864">
    <property type="entry name" value="Zn2-C6_fun-type_DNA-bd_sf"/>
</dbReference>
<dbReference type="GeneID" id="34686063"/>
<dbReference type="Pfam" id="PF11951">
    <property type="entry name" value="Fungal_trans_2"/>
    <property type="match status" value="1"/>
</dbReference>
<dbReference type="Gene3D" id="4.10.240.10">
    <property type="entry name" value="Zn(2)-C6 fungal-type DNA-binding domain"/>
    <property type="match status" value="1"/>
</dbReference>
<evidence type="ECO:0000313" key="5">
    <source>
        <dbReference type="EMBL" id="CEP62594.1"/>
    </source>
</evidence>
<feature type="compositionally biased region" description="Low complexity" evidence="3">
    <location>
        <begin position="275"/>
        <end position="298"/>
    </location>
</feature>
<dbReference type="PROSITE" id="PS00463">
    <property type="entry name" value="ZN2_CY6_FUNGAL_1"/>
    <property type="match status" value="1"/>
</dbReference>
<dbReference type="PROSITE" id="PS50048">
    <property type="entry name" value="ZN2_CY6_FUNGAL_2"/>
    <property type="match status" value="1"/>
</dbReference>
<dbReference type="Pfam" id="PF00172">
    <property type="entry name" value="Zn_clus"/>
    <property type="match status" value="1"/>
</dbReference>
<keyword evidence="6" id="KW-1185">Reference proteome</keyword>
<feature type="domain" description="Zn(2)-C6 fungal-type" evidence="4">
    <location>
        <begin position="13"/>
        <end position="43"/>
    </location>
</feature>
<dbReference type="EMBL" id="LN736364">
    <property type="protein sequence ID" value="CEP62594.1"/>
    <property type="molecule type" value="Genomic_DNA"/>
</dbReference>
<dbReference type="Proteomes" id="UP000054304">
    <property type="component" value="Unassembled WGS sequence"/>
</dbReference>
<protein>
    <submittedName>
        <fullName evidence="5">LALA0S05e09098g1_1</fullName>
    </submittedName>
</protein>
<feature type="region of interest" description="Disordered" evidence="3">
    <location>
        <begin position="67"/>
        <end position="102"/>
    </location>
</feature>
<sequence>MSSTSRRIHRKTGCVPCKIRKKRCSEDKPVCTACKRLDITCVYLPESCPREKISFFREQVEEQLLERKKLNPKGTRNGSTVQAEEQPLEKKKHNPKGTRNGSTVQVIPKVEDDDITTEISSEAVLANTIRPSDLWQVPPYEEAADDPDNFLDLIFPAPSPLPSLSEPGLMKLDDTAMHLYNYYRDSLSQIISIAPSRQNYYLRIFLPMAHQNKGILYGILAWAAHHLSLSGAASTGIAQGVPTITRCRESSPAALDETYRDVNWYDSDSIRDDPSTSLMSSPLSSSESSNSSTTRQSPGQSPRSSKKWPMDMEMRPSAQPDPRYAAVANEYTLYSLQEISNSTREGLLPALANLLVLCGAEICQGDIERWRILLRYGARIIKDRTPNNDIGELLTESEKPSSQLDAKVTRWLLSNFAYHDILGSDKTHFPMEQYSRILEEPAITYNYPVDPLYGVNRPVFQILGQVKNLARKIKQEMAAGGHNSGLVVNGPLYNILGAAQRLQTSLYNIQPSEYELAWYQNLADNGDDARPLAKVLYSVFRTTALLHLKTAVMRQPSESYEIQYMVLELSNDLDKVLGSRLEGGLCFPLFICGVNSYHSALRQDVELKFTNFLQRYKFRNVERAFAVMRQVWHDCDTGHEKDWYDIVDEIGWDLNFA</sequence>
<dbReference type="SUPFAM" id="SSF57701">
    <property type="entry name" value="Zn2/Cys6 DNA-binding domain"/>
    <property type="match status" value="1"/>
</dbReference>
<dbReference type="OrthoDB" id="5419315at2759"/>
<dbReference type="GO" id="GO:0045944">
    <property type="term" value="P:positive regulation of transcription by RNA polymerase II"/>
    <property type="evidence" value="ECO:0007669"/>
    <property type="project" value="TreeGrafter"/>
</dbReference>
<feature type="compositionally biased region" description="Polar residues" evidence="3">
    <location>
        <begin position="74"/>
        <end position="83"/>
    </location>
</feature>
<accession>A0A0C7MY26</accession>
<comment type="subcellular location">
    <subcellularLocation>
        <location evidence="1">Nucleus</location>
    </subcellularLocation>
</comment>
<organism evidence="5 6">
    <name type="scientific">Lachancea lanzarotensis</name>
    <dbReference type="NCBI Taxonomy" id="1245769"/>
    <lineage>
        <taxon>Eukaryota</taxon>
        <taxon>Fungi</taxon>
        <taxon>Dikarya</taxon>
        <taxon>Ascomycota</taxon>
        <taxon>Saccharomycotina</taxon>
        <taxon>Saccharomycetes</taxon>
        <taxon>Saccharomycetales</taxon>
        <taxon>Saccharomycetaceae</taxon>
        <taxon>Lachancea</taxon>
    </lineage>
</organism>
<dbReference type="AlphaFoldDB" id="A0A0C7MY26"/>
<feature type="region of interest" description="Disordered" evidence="3">
    <location>
        <begin position="273"/>
        <end position="322"/>
    </location>
</feature>
<evidence type="ECO:0000256" key="2">
    <source>
        <dbReference type="ARBA" id="ARBA00023242"/>
    </source>
</evidence>
<dbReference type="InterPro" id="IPR021858">
    <property type="entry name" value="Fun_TF"/>
</dbReference>
<dbReference type="CDD" id="cd00067">
    <property type="entry name" value="GAL4"/>
    <property type="match status" value="1"/>
</dbReference>
<dbReference type="SMART" id="SM00066">
    <property type="entry name" value="GAL4"/>
    <property type="match status" value="1"/>
</dbReference>
<evidence type="ECO:0000313" key="6">
    <source>
        <dbReference type="Proteomes" id="UP000054304"/>
    </source>
</evidence>
<dbReference type="PANTHER" id="PTHR37534:SF7">
    <property type="entry name" value="TRANSCRIPTIONAL ACTIVATOR PROTEIN UGA3"/>
    <property type="match status" value="1"/>
</dbReference>
<dbReference type="HOGENOM" id="CLU_015493_1_1_1"/>
<proteinExistence type="predicted"/>